<dbReference type="GeneID" id="9596201"/>
<organism evidence="2">
    <name type="scientific">Schizophyllum commune (strain H4-8 / FGSC 9210)</name>
    <name type="common">Split gill fungus</name>
    <dbReference type="NCBI Taxonomy" id="578458"/>
    <lineage>
        <taxon>Eukaryota</taxon>
        <taxon>Fungi</taxon>
        <taxon>Dikarya</taxon>
        <taxon>Basidiomycota</taxon>
        <taxon>Agaricomycotina</taxon>
        <taxon>Agaricomycetes</taxon>
        <taxon>Agaricomycetidae</taxon>
        <taxon>Agaricales</taxon>
        <taxon>Schizophyllaceae</taxon>
        <taxon>Schizophyllum</taxon>
    </lineage>
</organism>
<sequence>MEATEPSQVPSAPHSSTLADALLDAVVDETIDHQIAIELAHALLRGALIKVQAQMEANCLPFNSHNADNTVKHVDTMLRLLKTEDGQENSWLNRLKARLSAESRNQ</sequence>
<protein>
    <submittedName>
        <fullName evidence="1">Uncharacterized protein</fullName>
    </submittedName>
</protein>
<dbReference type="InParanoid" id="D8Q4D0"/>
<reference evidence="1 2" key="1">
    <citation type="journal article" date="2010" name="Nat. Biotechnol.">
        <title>Genome sequence of the model mushroom Schizophyllum commune.</title>
        <authorList>
            <person name="Ohm R.A."/>
            <person name="de Jong J.F."/>
            <person name="Lugones L.G."/>
            <person name="Aerts A."/>
            <person name="Kothe E."/>
            <person name="Stajich J.E."/>
            <person name="de Vries R.P."/>
            <person name="Record E."/>
            <person name="Levasseur A."/>
            <person name="Baker S.E."/>
            <person name="Bartholomew K.A."/>
            <person name="Coutinho P.M."/>
            <person name="Erdmann S."/>
            <person name="Fowler T.J."/>
            <person name="Gathman A.C."/>
            <person name="Lombard V."/>
            <person name="Henrissat B."/>
            <person name="Knabe N."/>
            <person name="Kuees U."/>
            <person name="Lilly W.W."/>
            <person name="Lindquist E."/>
            <person name="Lucas S."/>
            <person name="Magnuson J.K."/>
            <person name="Piumi F."/>
            <person name="Raudaskoski M."/>
            <person name="Salamov A."/>
            <person name="Schmutz J."/>
            <person name="Schwarze F.W.M.R."/>
            <person name="vanKuyk P.A."/>
            <person name="Horton J.S."/>
            <person name="Grigoriev I.V."/>
            <person name="Woesten H.A.B."/>
        </authorList>
    </citation>
    <scope>NUCLEOTIDE SEQUENCE [LARGE SCALE GENOMIC DNA]</scope>
    <source>
        <strain evidence="2">H4-8 / FGSC 9210</strain>
    </source>
</reference>
<proteinExistence type="predicted"/>
<dbReference type="KEGG" id="scm:SCHCO_02668091"/>
<dbReference type="HOGENOM" id="CLU_2224725_0_0_1"/>
<dbReference type="VEuPathDB" id="FungiDB:SCHCODRAFT_02668091"/>
<keyword evidence="2" id="KW-1185">Reference proteome</keyword>
<name>D8Q4D0_SCHCM</name>
<evidence type="ECO:0000313" key="1">
    <source>
        <dbReference type="EMBL" id="EFI97212.1"/>
    </source>
</evidence>
<accession>D8Q4D0</accession>
<dbReference type="EMBL" id="GL377306">
    <property type="protein sequence ID" value="EFI97212.1"/>
    <property type="molecule type" value="Genomic_DNA"/>
</dbReference>
<dbReference type="Proteomes" id="UP000007431">
    <property type="component" value="Unassembled WGS sequence"/>
</dbReference>
<feature type="non-terminal residue" evidence="1">
    <location>
        <position position="106"/>
    </location>
</feature>
<dbReference type="RefSeq" id="XP_003032115.1">
    <property type="nucleotide sequence ID" value="XM_003032069.1"/>
</dbReference>
<gene>
    <name evidence="1" type="ORF">SCHCODRAFT_108846</name>
</gene>
<dbReference type="AlphaFoldDB" id="D8Q4D0"/>
<evidence type="ECO:0000313" key="2">
    <source>
        <dbReference type="Proteomes" id="UP000007431"/>
    </source>
</evidence>